<accession>A0A0F9L9C1</accession>
<organism evidence="1">
    <name type="scientific">marine sediment metagenome</name>
    <dbReference type="NCBI Taxonomy" id="412755"/>
    <lineage>
        <taxon>unclassified sequences</taxon>
        <taxon>metagenomes</taxon>
        <taxon>ecological metagenomes</taxon>
    </lineage>
</organism>
<evidence type="ECO:0000313" key="1">
    <source>
        <dbReference type="EMBL" id="KKM24175.1"/>
    </source>
</evidence>
<gene>
    <name evidence="1" type="ORF">LCGC14_1607720</name>
</gene>
<reference evidence="1" key="1">
    <citation type="journal article" date="2015" name="Nature">
        <title>Complex archaea that bridge the gap between prokaryotes and eukaryotes.</title>
        <authorList>
            <person name="Spang A."/>
            <person name="Saw J.H."/>
            <person name="Jorgensen S.L."/>
            <person name="Zaremba-Niedzwiedzka K."/>
            <person name="Martijn J."/>
            <person name="Lind A.E."/>
            <person name="van Eijk R."/>
            <person name="Schleper C."/>
            <person name="Guy L."/>
            <person name="Ettema T.J."/>
        </authorList>
    </citation>
    <scope>NUCLEOTIDE SEQUENCE</scope>
</reference>
<sequence>MAIVNEGVVRLSQVDFDGQKRQFSFPTTVVTAANHDAQKTLHDALVAAIDGVTLGNTDFEEYVADRESVRPIILPASASAQVNIQWVVTYVDGVTGAIANVRIPCADITDTTLFAASSNLWDPTDADWIAFVTAFEAYVLSEAGNAVTVSQVAYLQ</sequence>
<name>A0A0F9L9C1_9ZZZZ</name>
<protein>
    <submittedName>
        <fullName evidence="1">Uncharacterized protein</fullName>
    </submittedName>
</protein>
<proteinExistence type="predicted"/>
<dbReference type="EMBL" id="LAZR01012980">
    <property type="protein sequence ID" value="KKM24175.1"/>
    <property type="molecule type" value="Genomic_DNA"/>
</dbReference>
<comment type="caution">
    <text evidence="1">The sequence shown here is derived from an EMBL/GenBank/DDBJ whole genome shotgun (WGS) entry which is preliminary data.</text>
</comment>
<dbReference type="AlphaFoldDB" id="A0A0F9L9C1"/>